<evidence type="ECO:0000256" key="3">
    <source>
        <dbReference type="SAM" id="Phobius"/>
    </source>
</evidence>
<feature type="compositionally biased region" description="Basic and acidic residues" evidence="2">
    <location>
        <begin position="290"/>
        <end position="304"/>
    </location>
</feature>
<protein>
    <recommendedName>
        <fullName evidence="5">SLH domain-containing protein</fullName>
    </recommendedName>
</protein>
<organism evidence="4">
    <name type="scientific">Sesamum radiatum</name>
    <name type="common">Black benniseed</name>
    <dbReference type="NCBI Taxonomy" id="300843"/>
    <lineage>
        <taxon>Eukaryota</taxon>
        <taxon>Viridiplantae</taxon>
        <taxon>Streptophyta</taxon>
        <taxon>Embryophyta</taxon>
        <taxon>Tracheophyta</taxon>
        <taxon>Spermatophyta</taxon>
        <taxon>Magnoliopsida</taxon>
        <taxon>eudicotyledons</taxon>
        <taxon>Gunneridae</taxon>
        <taxon>Pentapetalae</taxon>
        <taxon>asterids</taxon>
        <taxon>lamiids</taxon>
        <taxon>Lamiales</taxon>
        <taxon>Pedaliaceae</taxon>
        <taxon>Sesamum</taxon>
    </lineage>
</organism>
<feature type="transmembrane region" description="Helical" evidence="3">
    <location>
        <begin position="101"/>
        <end position="123"/>
    </location>
</feature>
<feature type="compositionally biased region" description="Polar residues" evidence="2">
    <location>
        <begin position="226"/>
        <end position="245"/>
    </location>
</feature>
<reference evidence="4" key="1">
    <citation type="submission" date="2020-06" db="EMBL/GenBank/DDBJ databases">
        <authorList>
            <person name="Li T."/>
            <person name="Hu X."/>
            <person name="Zhang T."/>
            <person name="Song X."/>
            <person name="Zhang H."/>
            <person name="Dai N."/>
            <person name="Sheng W."/>
            <person name="Hou X."/>
            <person name="Wei L."/>
        </authorList>
    </citation>
    <scope>NUCLEOTIDE SEQUENCE</scope>
    <source>
        <strain evidence="4">G02</strain>
        <tissue evidence="4">Leaf</tissue>
    </source>
</reference>
<feature type="region of interest" description="Disordered" evidence="2">
    <location>
        <begin position="181"/>
        <end position="336"/>
    </location>
</feature>
<dbReference type="Gene3D" id="1.20.120.20">
    <property type="entry name" value="Apolipoprotein"/>
    <property type="match status" value="1"/>
</dbReference>
<feature type="coiled-coil region" evidence="1">
    <location>
        <begin position="713"/>
        <end position="856"/>
    </location>
</feature>
<dbReference type="PANTHER" id="PTHR33740:SF3">
    <property type="entry name" value="GPI-ANCHORED ADHESIN-LIKE PROTEIN"/>
    <property type="match status" value="1"/>
</dbReference>
<feature type="compositionally biased region" description="Basic and acidic residues" evidence="2">
    <location>
        <begin position="196"/>
        <end position="225"/>
    </location>
</feature>
<keyword evidence="1" id="KW-0175">Coiled coil</keyword>
<comment type="caution">
    <text evidence="4">The sequence shown here is derived from an EMBL/GenBank/DDBJ whole genome shotgun (WGS) entry which is preliminary data.</text>
</comment>
<evidence type="ECO:0000256" key="1">
    <source>
        <dbReference type="SAM" id="Coils"/>
    </source>
</evidence>
<dbReference type="AlphaFoldDB" id="A0AAW2TEX9"/>
<evidence type="ECO:0000313" key="4">
    <source>
        <dbReference type="EMBL" id="KAL0403149.1"/>
    </source>
</evidence>
<keyword evidence="3" id="KW-0812">Transmembrane</keyword>
<dbReference type="EMBL" id="JACGWJ010000008">
    <property type="protein sequence ID" value="KAL0403149.1"/>
    <property type="molecule type" value="Genomic_DNA"/>
</dbReference>
<keyword evidence="3" id="KW-0472">Membrane</keyword>
<sequence length="985" mass="107747">MNALTTTMTFSPSSFQLKLALGSRKYPFAFVRTRLPELERRSVNFVSVVVRSSAVGSNGVGQRSSGNSSWVNANSSADDLSGWANADGEPESGDSKRKQSLVGILGAGAAGVILLAGLTFAALSISKKSTSVSAFFGSQSNSLFQMDGYLCTGGVKKEMEPLTTQQEKSLSLDNYEDEVEEEKSKEKLGMLESGGEESKTGKDEGSSLYKENREAIENRISDDSGLRQSSADGDLTNSASIATAAQTESVSSDSQVSPESTDKPSTSDIADGSFDVARIQSNNSSVASEKPTEPKTEDPADTKILEPSAFDANSEITDHPNEASNSNDWEQSNMSLDPASVEPSILNSSVELSDAVTQSSLIQEELTESGSVISMRDMESSKELLAVDVSVDEDDKSAVGKILNGTVSTVAPLVPEVTYQSGNENLETDYNDINVRRSFSESANPGNLFTSAGIPAPSVVSAALQVPPGKVLVPAIVDQLQSQALSALQVLKVIEDDIQPGDLCTRREYARWLVLASSALSRNTTSKVYPAMYIENVSELAFDDITPEDPDFPSIQGLAEAGLIASKLSRRDMQTDEDPSPLFFSPESTLSRQDLVSWKMALEKRQLPIVDRKTLQHVSGFIDIDKIHPDAWPALVADLAAGEQGIITLAFGYTRLFQPEKPVTKAQAAIALSTGEASAIVSEELARIEAESMAENAVAAHSALVAQVEKDLNASYEKELALEREKINAVEKLAEETRKEVEKLRAKREEENLSLMKERAAVDSEMEVFSRLRRELEEQLQTLMNDKLEISYEKERLNKLRRDAETESQEITRLQYELEVERKALSMARAWAEDEARKAREQAKALDEARDRWERQGIKVVVDNDLREEAEAGATWLAAGKQFSVEETIERSENLVDKLKKMADEVRGKCKDTINRIIEKIVQFISHLKKRAGELQDAAKSKFESSLQEVQNTSAGFTSTVKESVKRAAGDWKEGVERLSQKFKT</sequence>
<gene>
    <name evidence="4" type="ORF">Sradi_1955700</name>
</gene>
<feature type="compositionally biased region" description="Polar residues" evidence="2">
    <location>
        <begin position="322"/>
        <end position="335"/>
    </location>
</feature>
<feature type="compositionally biased region" description="Low complexity" evidence="2">
    <location>
        <begin position="246"/>
        <end position="259"/>
    </location>
</feature>
<reference evidence="4" key="2">
    <citation type="journal article" date="2024" name="Plant">
        <title>Genomic evolution and insights into agronomic trait innovations of Sesamum species.</title>
        <authorList>
            <person name="Miao H."/>
            <person name="Wang L."/>
            <person name="Qu L."/>
            <person name="Liu H."/>
            <person name="Sun Y."/>
            <person name="Le M."/>
            <person name="Wang Q."/>
            <person name="Wei S."/>
            <person name="Zheng Y."/>
            <person name="Lin W."/>
            <person name="Duan Y."/>
            <person name="Cao H."/>
            <person name="Xiong S."/>
            <person name="Wang X."/>
            <person name="Wei L."/>
            <person name="Li C."/>
            <person name="Ma Q."/>
            <person name="Ju M."/>
            <person name="Zhao R."/>
            <person name="Li G."/>
            <person name="Mu C."/>
            <person name="Tian Q."/>
            <person name="Mei H."/>
            <person name="Zhang T."/>
            <person name="Gao T."/>
            <person name="Zhang H."/>
        </authorList>
    </citation>
    <scope>NUCLEOTIDE SEQUENCE</scope>
    <source>
        <strain evidence="4">G02</strain>
    </source>
</reference>
<proteinExistence type="predicted"/>
<accession>A0AAW2TEX9</accession>
<name>A0AAW2TEX9_SESRA</name>
<dbReference type="PANTHER" id="PTHR33740">
    <property type="entry name" value="GPI-ANCHORED ADHESIN-LIKE PROTEIN"/>
    <property type="match status" value="1"/>
</dbReference>
<evidence type="ECO:0008006" key="5">
    <source>
        <dbReference type="Google" id="ProtNLM"/>
    </source>
</evidence>
<keyword evidence="3" id="KW-1133">Transmembrane helix</keyword>
<evidence type="ECO:0000256" key="2">
    <source>
        <dbReference type="SAM" id="MobiDB-lite"/>
    </source>
</evidence>